<dbReference type="PANTHER" id="PTHR43421:SF1">
    <property type="entry name" value="METALLOPROTEASE PMBA"/>
    <property type="match status" value="1"/>
</dbReference>
<sequence length="426" mass="48313">MDRIKNIIDIIKENKEISDFKLIRKKTSSKELFLIRDQVDMDRSVETDDVSVTIYADTEEDGKKFRGDSSFNTAPSDSDEEIARKVALAYERAKFIKNKYFPLAEGTILTDEKDYINELETIKKVKDIVYKDYGTKSKINSCEIFVNNIEENLVNSKSCDCKSKKSEIIVESIADACGEAGSIEVYRMFTFSKLNEKEFEENIYEELKEAEDRAMSKPAEPIESVDVIITGLDVPAFFNFYDYQASGSTHYMKLNKLKLNEEAHKGAKGDLVNITLKPEIEGSVHNSKYDSDGVKLKETQIFKDGKMINLSAGQRFASYMGIEPTGNLVNIEVAPGSMSIDEMRKNRHLEIKSFSSFQADASIGIFGGEFRLAKYFDGKETKIINNGAFSANIMEKGLDMYFSKEMIHIDNYYGPKYILIKDVNIG</sequence>
<evidence type="ECO:0000313" key="2">
    <source>
        <dbReference type="EMBL" id="UQK59475.1"/>
    </source>
</evidence>
<reference evidence="2" key="1">
    <citation type="submission" date="2022-04" db="EMBL/GenBank/DDBJ databases">
        <title>Complete genome sequences of Ezakiella coagulans and Fenollaria massiliensis.</title>
        <authorList>
            <person name="France M.T."/>
            <person name="Clifford J."/>
            <person name="Narina S."/>
            <person name="Rutt L."/>
            <person name="Ravel J."/>
        </authorList>
    </citation>
    <scope>NUCLEOTIDE SEQUENCE</scope>
    <source>
        <strain evidence="2">C0061C2</strain>
    </source>
</reference>
<name>A0A9E7DK67_9FIRM</name>
<protein>
    <submittedName>
        <fullName evidence="2">Metallopeptidase TldD-related protein</fullName>
    </submittedName>
</protein>
<dbReference type="AlphaFoldDB" id="A0A9E7DK67"/>
<dbReference type="InterPro" id="IPR036059">
    <property type="entry name" value="TldD/PmbA_sf"/>
</dbReference>
<dbReference type="Pfam" id="PF19289">
    <property type="entry name" value="PmbA_TldD_3rd"/>
    <property type="match status" value="1"/>
</dbReference>
<keyword evidence="3" id="KW-1185">Reference proteome</keyword>
<proteinExistence type="predicted"/>
<dbReference type="InterPro" id="IPR045569">
    <property type="entry name" value="Metalloprtase-TldD/E_C"/>
</dbReference>
<dbReference type="SUPFAM" id="SSF111283">
    <property type="entry name" value="Putative modulator of DNA gyrase, PmbA/TldD"/>
    <property type="match status" value="1"/>
</dbReference>
<dbReference type="KEGG" id="fms:M1R53_02115"/>
<dbReference type="PANTHER" id="PTHR43421">
    <property type="entry name" value="METALLOPROTEASE PMBA"/>
    <property type="match status" value="1"/>
</dbReference>
<evidence type="ECO:0000313" key="3">
    <source>
        <dbReference type="Proteomes" id="UP000831151"/>
    </source>
</evidence>
<dbReference type="GO" id="GO:0005829">
    <property type="term" value="C:cytosol"/>
    <property type="evidence" value="ECO:0007669"/>
    <property type="project" value="TreeGrafter"/>
</dbReference>
<feature type="domain" description="Metalloprotease TldD/E C-terminal" evidence="1">
    <location>
        <begin position="268"/>
        <end position="425"/>
    </location>
</feature>
<dbReference type="Proteomes" id="UP000831151">
    <property type="component" value="Chromosome"/>
</dbReference>
<dbReference type="GO" id="GO:0006508">
    <property type="term" value="P:proteolysis"/>
    <property type="evidence" value="ECO:0007669"/>
    <property type="project" value="InterPro"/>
</dbReference>
<dbReference type="InterPro" id="IPR047657">
    <property type="entry name" value="PmbA"/>
</dbReference>
<gene>
    <name evidence="2" type="ORF">M1R53_02115</name>
</gene>
<organism evidence="2 3">
    <name type="scientific">Fenollaria massiliensis</name>
    <dbReference type="NCBI Taxonomy" id="938288"/>
    <lineage>
        <taxon>Bacteria</taxon>
        <taxon>Bacillati</taxon>
        <taxon>Bacillota</taxon>
        <taxon>Clostridia</taxon>
        <taxon>Eubacteriales</taxon>
        <taxon>Fenollaria</taxon>
    </lineage>
</organism>
<dbReference type="GO" id="GO:0008237">
    <property type="term" value="F:metallopeptidase activity"/>
    <property type="evidence" value="ECO:0007669"/>
    <property type="project" value="InterPro"/>
</dbReference>
<evidence type="ECO:0000259" key="1">
    <source>
        <dbReference type="Pfam" id="PF19289"/>
    </source>
</evidence>
<dbReference type="RefSeq" id="WP_249242902.1">
    <property type="nucleotide sequence ID" value="NZ_CP096649.1"/>
</dbReference>
<accession>A0A9E7DK67</accession>
<dbReference type="EMBL" id="CP096649">
    <property type="protein sequence ID" value="UQK59475.1"/>
    <property type="molecule type" value="Genomic_DNA"/>
</dbReference>